<proteinExistence type="predicted"/>
<gene>
    <name evidence="2" type="ORF">HOO65_100030</name>
</gene>
<protein>
    <submittedName>
        <fullName evidence="2">Double-stranded RNA/RNA-DNA hybrid binding protein</fullName>
    </submittedName>
</protein>
<keyword evidence="3" id="KW-1185">Reference proteome</keyword>
<dbReference type="RefSeq" id="XP_070855807.1">
    <property type="nucleotide sequence ID" value="XM_071004672.1"/>
</dbReference>
<evidence type="ECO:0000313" key="2">
    <source>
        <dbReference type="EMBL" id="KAL2884626.1"/>
    </source>
</evidence>
<dbReference type="Proteomes" id="UP001610728">
    <property type="component" value="Unassembled WGS sequence"/>
</dbReference>
<feature type="compositionally biased region" description="Basic and acidic residues" evidence="1">
    <location>
        <begin position="44"/>
        <end position="63"/>
    </location>
</feature>
<organism evidence="2 3">
    <name type="scientific">Ceratocystis lukuohia</name>
    <dbReference type="NCBI Taxonomy" id="2019550"/>
    <lineage>
        <taxon>Eukaryota</taxon>
        <taxon>Fungi</taxon>
        <taxon>Dikarya</taxon>
        <taxon>Ascomycota</taxon>
        <taxon>Pezizomycotina</taxon>
        <taxon>Sordariomycetes</taxon>
        <taxon>Hypocreomycetidae</taxon>
        <taxon>Microascales</taxon>
        <taxon>Ceratocystidaceae</taxon>
        <taxon>Ceratocystis</taxon>
    </lineage>
</organism>
<accession>A0ABR4M8N0</accession>
<dbReference type="EMBL" id="JABSNW010000010">
    <property type="protein sequence ID" value="KAL2884626.1"/>
    <property type="molecule type" value="Genomic_DNA"/>
</dbReference>
<name>A0ABR4M8N0_9PEZI</name>
<reference evidence="2 3" key="1">
    <citation type="submission" date="2020-05" db="EMBL/GenBank/DDBJ databases">
        <title>Ceratocystis lukuohia genome.</title>
        <authorList>
            <person name="Harrington T.C."/>
            <person name="Kim K."/>
            <person name="Mayers C.G."/>
        </authorList>
    </citation>
    <scope>NUCLEOTIDE SEQUENCE [LARGE SCALE GENOMIC DNA]</scope>
    <source>
        <strain evidence="2 3">C4212</strain>
    </source>
</reference>
<comment type="caution">
    <text evidence="2">The sequence shown here is derived from an EMBL/GenBank/DDBJ whole genome shotgun (WGS) entry which is preliminary data.</text>
</comment>
<sequence>MCQNTLLKTEVQILRQNRGGMTIDEGRSEIDQKDVDVQVMAELSRSDGQGRPEPARSLEGHHGDVTSAVFANDRQRLASRPSSDQLSFLYSKPYNYTLSNDEMWILQDGRRKLWLPPLYRPERFAVAQTGVGWEGGFDSLALEKPAGKVHRVPGHCQVPGNEAVDQLAKVGCMSEGLLGSRVTVSLTAARRQKNEALKADFRHWIKENCPKIRHLGGALNRPKPFDIGWMKGLHRGAATRILAARSGHGHFEEYHVWLNHLNAEIRCPVAGCGQSKTFSYP</sequence>
<dbReference type="GeneID" id="98121599"/>
<evidence type="ECO:0000313" key="3">
    <source>
        <dbReference type="Proteomes" id="UP001610728"/>
    </source>
</evidence>
<evidence type="ECO:0000256" key="1">
    <source>
        <dbReference type="SAM" id="MobiDB-lite"/>
    </source>
</evidence>
<feature type="region of interest" description="Disordered" evidence="1">
    <location>
        <begin position="43"/>
        <end position="63"/>
    </location>
</feature>